<sequence length="200" mass="21797">MSNNQRKSGGSRKGGADREFEQRVIDIARVTRVMKGGKRMRFRACVAIGDQKGKCGIGLAKGADVTIAINKAVNQAKKNLIIIPIIKNTIPHRMYIKEKSAKILLKPAPMGTGIKAGGAVRAVLEIAGVPNIVAKILGCNNKVNNVKALLSGLNSFVVNDRVKVEKRKQDKKNNAEQNGKQMEKSQTGKTIKKEEKKEVK</sequence>
<dbReference type="GO" id="GO:0005737">
    <property type="term" value="C:cytoplasm"/>
    <property type="evidence" value="ECO:0007669"/>
    <property type="project" value="UniProtKB-ARBA"/>
</dbReference>
<keyword evidence="3" id="KW-0694">RNA-binding</keyword>
<feature type="region of interest" description="Disordered" evidence="10">
    <location>
        <begin position="164"/>
        <end position="200"/>
    </location>
</feature>
<dbReference type="NCBIfam" id="TIGR01021">
    <property type="entry name" value="rpsE_bact"/>
    <property type="match status" value="1"/>
</dbReference>
<protein>
    <recommendedName>
        <fullName evidence="6">Small ribosomal subunit protein uS5</fullName>
    </recommendedName>
    <alternativeName>
        <fullName evidence="7">30S ribosomal protein S5</fullName>
    </alternativeName>
</protein>
<evidence type="ECO:0000256" key="10">
    <source>
        <dbReference type="SAM" id="MobiDB-lite"/>
    </source>
</evidence>
<feature type="compositionally biased region" description="Polar residues" evidence="10">
    <location>
        <begin position="175"/>
        <end position="189"/>
    </location>
</feature>
<keyword evidence="5 8" id="KW-0687">Ribonucleoprotein</keyword>
<evidence type="ECO:0000259" key="11">
    <source>
        <dbReference type="PROSITE" id="PS50881"/>
    </source>
</evidence>
<accession>A0A1F5SWT1</accession>
<evidence type="ECO:0000313" key="12">
    <source>
        <dbReference type="EMBL" id="OGF30966.1"/>
    </source>
</evidence>
<comment type="similarity">
    <text evidence="1 9">Belongs to the universal ribosomal protein uS5 family.</text>
</comment>
<feature type="domain" description="S5 DRBM" evidence="11">
    <location>
        <begin position="20"/>
        <end position="83"/>
    </location>
</feature>
<gene>
    <name evidence="12" type="ORF">A2478_00800</name>
</gene>
<proteinExistence type="inferred from homology"/>
<dbReference type="InterPro" id="IPR013810">
    <property type="entry name" value="Ribosomal_uS5_N"/>
</dbReference>
<evidence type="ECO:0000256" key="5">
    <source>
        <dbReference type="ARBA" id="ARBA00023274"/>
    </source>
</evidence>
<reference evidence="12 13" key="1">
    <citation type="journal article" date="2016" name="Nat. Commun.">
        <title>Thousands of microbial genomes shed light on interconnected biogeochemical processes in an aquifer system.</title>
        <authorList>
            <person name="Anantharaman K."/>
            <person name="Brown C.T."/>
            <person name="Hug L.A."/>
            <person name="Sharon I."/>
            <person name="Castelle C.J."/>
            <person name="Probst A.J."/>
            <person name="Thomas B.C."/>
            <person name="Singh A."/>
            <person name="Wilkins M.J."/>
            <person name="Karaoz U."/>
            <person name="Brodie E.L."/>
            <person name="Williams K.H."/>
            <person name="Hubbard S.S."/>
            <person name="Banfield J.F."/>
        </authorList>
    </citation>
    <scope>NUCLEOTIDE SEQUENCE [LARGE SCALE GENOMIC DNA]</scope>
</reference>
<dbReference type="Pfam" id="PF03719">
    <property type="entry name" value="Ribosomal_S5_C"/>
    <property type="match status" value="1"/>
</dbReference>
<dbReference type="InterPro" id="IPR020568">
    <property type="entry name" value="Ribosomal_Su5_D2-typ_SF"/>
</dbReference>
<evidence type="ECO:0000256" key="7">
    <source>
        <dbReference type="ARBA" id="ARBA00035519"/>
    </source>
</evidence>
<dbReference type="AlphaFoldDB" id="A0A1F5SWT1"/>
<dbReference type="EMBL" id="MFGJ01000008">
    <property type="protein sequence ID" value="OGF30966.1"/>
    <property type="molecule type" value="Genomic_DNA"/>
</dbReference>
<keyword evidence="4 8" id="KW-0689">Ribosomal protein</keyword>
<dbReference type="STRING" id="1798002.A2478_00800"/>
<dbReference type="FunFam" id="3.30.230.10:FF:000002">
    <property type="entry name" value="30S ribosomal protein S5"/>
    <property type="match status" value="1"/>
</dbReference>
<dbReference type="Proteomes" id="UP000179001">
    <property type="component" value="Unassembled WGS sequence"/>
</dbReference>
<dbReference type="InterPro" id="IPR005324">
    <property type="entry name" value="Ribosomal_uS5_C"/>
</dbReference>
<dbReference type="PROSITE" id="PS50881">
    <property type="entry name" value="S5_DSRBD"/>
    <property type="match status" value="1"/>
</dbReference>
<evidence type="ECO:0000256" key="8">
    <source>
        <dbReference type="PROSITE-ProRule" id="PRU00268"/>
    </source>
</evidence>
<feature type="compositionally biased region" description="Basic and acidic residues" evidence="10">
    <location>
        <begin position="164"/>
        <end position="174"/>
    </location>
</feature>
<evidence type="ECO:0000256" key="3">
    <source>
        <dbReference type="ARBA" id="ARBA00022884"/>
    </source>
</evidence>
<dbReference type="Pfam" id="PF00333">
    <property type="entry name" value="Ribosomal_S5"/>
    <property type="match status" value="1"/>
</dbReference>
<evidence type="ECO:0000256" key="6">
    <source>
        <dbReference type="ARBA" id="ARBA00035255"/>
    </source>
</evidence>
<evidence type="ECO:0000313" key="13">
    <source>
        <dbReference type="Proteomes" id="UP000179001"/>
    </source>
</evidence>
<dbReference type="PANTHER" id="PTHR48432">
    <property type="entry name" value="S5 DRBM DOMAIN-CONTAINING PROTEIN"/>
    <property type="match status" value="1"/>
</dbReference>
<dbReference type="Gene3D" id="3.30.160.20">
    <property type="match status" value="1"/>
</dbReference>
<organism evidence="12 13">
    <name type="scientific">Candidatus Falkowbacteria bacterium RIFOXYC2_FULL_36_12</name>
    <dbReference type="NCBI Taxonomy" id="1798002"/>
    <lineage>
        <taxon>Bacteria</taxon>
        <taxon>Candidatus Falkowiibacteriota</taxon>
    </lineage>
</organism>
<dbReference type="SUPFAM" id="SSF54768">
    <property type="entry name" value="dsRNA-binding domain-like"/>
    <property type="match status" value="1"/>
</dbReference>
<dbReference type="SUPFAM" id="SSF54211">
    <property type="entry name" value="Ribosomal protein S5 domain 2-like"/>
    <property type="match status" value="1"/>
</dbReference>
<evidence type="ECO:0000256" key="4">
    <source>
        <dbReference type="ARBA" id="ARBA00022980"/>
    </source>
</evidence>
<dbReference type="InterPro" id="IPR014721">
    <property type="entry name" value="Ribsml_uS5_D2-typ_fold_subgr"/>
</dbReference>
<dbReference type="GO" id="GO:0019843">
    <property type="term" value="F:rRNA binding"/>
    <property type="evidence" value="ECO:0007669"/>
    <property type="project" value="UniProtKB-KW"/>
</dbReference>
<evidence type="ECO:0000256" key="1">
    <source>
        <dbReference type="ARBA" id="ARBA00008945"/>
    </source>
</evidence>
<name>A0A1F5SWT1_9BACT</name>
<dbReference type="InterPro" id="IPR000851">
    <property type="entry name" value="Ribosomal_uS5"/>
</dbReference>
<evidence type="ECO:0000256" key="2">
    <source>
        <dbReference type="ARBA" id="ARBA00022730"/>
    </source>
</evidence>
<keyword evidence="2" id="KW-0699">rRNA-binding</keyword>
<feature type="compositionally biased region" description="Basic and acidic residues" evidence="10">
    <location>
        <begin position="191"/>
        <end position="200"/>
    </location>
</feature>
<dbReference type="GO" id="GO:0006412">
    <property type="term" value="P:translation"/>
    <property type="evidence" value="ECO:0007669"/>
    <property type="project" value="InterPro"/>
</dbReference>
<dbReference type="GO" id="GO:0015935">
    <property type="term" value="C:small ribosomal subunit"/>
    <property type="evidence" value="ECO:0007669"/>
    <property type="project" value="InterPro"/>
</dbReference>
<dbReference type="InterPro" id="IPR005712">
    <property type="entry name" value="Ribosomal_uS5_bac-type"/>
</dbReference>
<dbReference type="GO" id="GO:0003735">
    <property type="term" value="F:structural constituent of ribosome"/>
    <property type="evidence" value="ECO:0007669"/>
    <property type="project" value="UniProtKB-UniRule"/>
</dbReference>
<dbReference type="Gene3D" id="3.30.230.10">
    <property type="match status" value="1"/>
</dbReference>
<dbReference type="PANTHER" id="PTHR48432:SF1">
    <property type="entry name" value="S5 DRBM DOMAIN-CONTAINING PROTEIN"/>
    <property type="match status" value="1"/>
</dbReference>
<comment type="caution">
    <text evidence="12">The sequence shown here is derived from an EMBL/GenBank/DDBJ whole genome shotgun (WGS) entry which is preliminary data.</text>
</comment>
<evidence type="ECO:0000256" key="9">
    <source>
        <dbReference type="RuleBase" id="RU003823"/>
    </source>
</evidence>